<keyword evidence="2" id="KW-1185">Reference proteome</keyword>
<protein>
    <submittedName>
        <fullName evidence="1">Uncharacterized protein</fullName>
    </submittedName>
</protein>
<sequence>MKFRLLFIVLPFLFWCCARKSEKSTIGKPDSTQQITYADSGTSSFRFTEKDAIVGQHFRTTETTYKVVDIKTWKNCLVKFHTVTDDAPGMEGQHRSIQFELGTLDNPAKIILKTKHDCDEILFDWEYYKTVKYGCCGSLDQFNYYDYQGKLLVEGAEIQTAYIPNRDSRFYLAFLPDQSKDTTTLGTVQLSYSSSEIYRIKIKSRQPASDEYYPMGVYPRLALRSPNSIDTYDKHQKDYSLWSLEHSKIPWPQQINGFTIHVDFDLDPKLGSLDILLINGKPFGKDDKNQEYWIKNRRKR</sequence>
<gene>
    <name evidence="1" type="ORF">H3H32_21545</name>
</gene>
<evidence type="ECO:0000313" key="1">
    <source>
        <dbReference type="EMBL" id="QMW00576.1"/>
    </source>
</evidence>
<accession>A0A7G5GNY4</accession>
<proteinExistence type="predicted"/>
<dbReference type="KEGG" id="sfol:H3H32_21545"/>
<dbReference type="RefSeq" id="WP_182457691.1">
    <property type="nucleotide sequence ID" value="NZ_CP059732.1"/>
</dbReference>
<reference evidence="1 2" key="1">
    <citation type="submission" date="2020-07" db="EMBL/GenBank/DDBJ databases">
        <title>Spirosoma foliorum sp. nov., isolated from the leaves on the Nejang mountain Korea, Republic of.</title>
        <authorList>
            <person name="Ho H."/>
            <person name="Lee Y.-J."/>
            <person name="Nurcahyanto D.-A."/>
            <person name="Kim S.-G."/>
        </authorList>
    </citation>
    <scope>NUCLEOTIDE SEQUENCE [LARGE SCALE GENOMIC DNA]</scope>
    <source>
        <strain evidence="1 2">PL0136</strain>
    </source>
</reference>
<dbReference type="EMBL" id="CP059732">
    <property type="protein sequence ID" value="QMW00576.1"/>
    <property type="molecule type" value="Genomic_DNA"/>
</dbReference>
<dbReference type="AlphaFoldDB" id="A0A7G5GNY4"/>
<evidence type="ECO:0000313" key="2">
    <source>
        <dbReference type="Proteomes" id="UP000515369"/>
    </source>
</evidence>
<organism evidence="1 2">
    <name type="scientific">Spirosoma foliorum</name>
    <dbReference type="NCBI Taxonomy" id="2710596"/>
    <lineage>
        <taxon>Bacteria</taxon>
        <taxon>Pseudomonadati</taxon>
        <taxon>Bacteroidota</taxon>
        <taxon>Cytophagia</taxon>
        <taxon>Cytophagales</taxon>
        <taxon>Cytophagaceae</taxon>
        <taxon>Spirosoma</taxon>
    </lineage>
</organism>
<dbReference type="Proteomes" id="UP000515369">
    <property type="component" value="Chromosome"/>
</dbReference>
<name>A0A7G5GNY4_9BACT</name>